<evidence type="ECO:0000313" key="2">
    <source>
        <dbReference type="EMBL" id="CAK1540588.1"/>
    </source>
</evidence>
<gene>
    <name evidence="2" type="ORF">LNINA_LOCUS629</name>
</gene>
<name>A0AAV1IUK4_9NEOP</name>
<proteinExistence type="predicted"/>
<evidence type="ECO:0000313" key="3">
    <source>
        <dbReference type="Proteomes" id="UP001497472"/>
    </source>
</evidence>
<comment type="caution">
    <text evidence="2">The sequence shown here is derived from an EMBL/GenBank/DDBJ whole genome shotgun (WGS) entry which is preliminary data.</text>
</comment>
<dbReference type="EMBL" id="CAVLEF010000001">
    <property type="protein sequence ID" value="CAK1540588.1"/>
    <property type="molecule type" value="Genomic_DNA"/>
</dbReference>
<organism evidence="2 3">
    <name type="scientific">Leptosia nina</name>
    <dbReference type="NCBI Taxonomy" id="320188"/>
    <lineage>
        <taxon>Eukaryota</taxon>
        <taxon>Metazoa</taxon>
        <taxon>Ecdysozoa</taxon>
        <taxon>Arthropoda</taxon>
        <taxon>Hexapoda</taxon>
        <taxon>Insecta</taxon>
        <taxon>Pterygota</taxon>
        <taxon>Neoptera</taxon>
        <taxon>Endopterygota</taxon>
        <taxon>Lepidoptera</taxon>
        <taxon>Glossata</taxon>
        <taxon>Ditrysia</taxon>
        <taxon>Papilionoidea</taxon>
        <taxon>Pieridae</taxon>
        <taxon>Pierinae</taxon>
        <taxon>Leptosia</taxon>
    </lineage>
</organism>
<protein>
    <submittedName>
        <fullName evidence="2">Uncharacterized protein</fullName>
    </submittedName>
</protein>
<accession>A0AAV1IUK4</accession>
<feature type="region of interest" description="Disordered" evidence="1">
    <location>
        <begin position="457"/>
        <end position="480"/>
    </location>
</feature>
<feature type="compositionally biased region" description="Basic residues" evidence="1">
    <location>
        <begin position="463"/>
        <end position="473"/>
    </location>
</feature>
<evidence type="ECO:0000256" key="1">
    <source>
        <dbReference type="SAM" id="MobiDB-lite"/>
    </source>
</evidence>
<keyword evidence="3" id="KW-1185">Reference proteome</keyword>
<sequence length="480" mass="53909">MTSSHISLLDLSKQLFFQIDDETKKQLCFAETLIISCGHRDGEVEDEASDSEWTCEESSDSEDLAEVKPTVLNKDQTVDVEEAIEQKEPDGMENNFHFFFFPDCSKPLPPKDSITSIVIEDGMPTVNLAALNKEKCLCALDKEGKCPCHTKVPCRCGPKTRAECKCLEVENLCLCDDGKPQLVCTCKPSNVCMCHPDCKPRPLCKCSQVNKPCICKRGKYPCPICICECKPVCSDHAEIQKTKYGEETTLQEEEEEEEVEKIVTEEPKHESEKVPCTCQNEDKKPICFCKKGKECICEEGVCICGVQRSCICEKIEEEEPPCKDDESKSICSCPVTPLCTCFADSPDKCKCFPKPGLCTCGDPEDCKCFKTCDCKEPCICDVIPLQGEGICTCPDNHTKIAGGTVCTCPRKKSIQRKLKRTRAGKHGYRWCHDVDPRHTYFDYGYGRHDKISYEEPKKEKIKSFRTPRGKRNRGSCVPCS</sequence>
<dbReference type="Proteomes" id="UP001497472">
    <property type="component" value="Unassembled WGS sequence"/>
</dbReference>
<dbReference type="AlphaFoldDB" id="A0AAV1IUK4"/>
<reference evidence="2 3" key="1">
    <citation type="submission" date="2023-11" db="EMBL/GenBank/DDBJ databases">
        <authorList>
            <person name="Okamura Y."/>
        </authorList>
    </citation>
    <scope>NUCLEOTIDE SEQUENCE [LARGE SCALE GENOMIC DNA]</scope>
</reference>